<dbReference type="GO" id="GO:0006508">
    <property type="term" value="P:proteolysis"/>
    <property type="evidence" value="ECO:0007669"/>
    <property type="project" value="UniProtKB-KW"/>
</dbReference>
<dbReference type="Pfam" id="PF00905">
    <property type="entry name" value="Transpeptidase"/>
    <property type="match status" value="1"/>
</dbReference>
<keyword evidence="6" id="KW-0808">Transferase</keyword>
<feature type="region of interest" description="Disordered" evidence="14">
    <location>
        <begin position="755"/>
        <end position="796"/>
    </location>
</feature>
<accession>A0A4R6JJH9</accession>
<evidence type="ECO:0000313" key="17">
    <source>
        <dbReference type="Proteomes" id="UP000295388"/>
    </source>
</evidence>
<evidence type="ECO:0000256" key="8">
    <source>
        <dbReference type="ARBA" id="ARBA00022960"/>
    </source>
</evidence>
<sequence>MRVRERDDRGVVQSVVLFLGVSVLSGALAAGLAIPFAGLAGYGTEKTSETLQDLPQELKTEPLAVKSRILAADGSLVANLYEQNRVPVKLDQINPIMRKAIVAIEDDRYYEHGALDAKGTLRALIRNQSQGDVQQGGSSITQQYVKMSLIEKARTEEEVKAATAETYERKIAELRYAVAVEKEFSKDEILEKYLNLANFGDGAYGVEAAARHYFSTTAAKLNLAQAATLAGLVKNPTGYDPTNNMKRAKDRRDVVLRRMQELNVITAKQATDAIKTPVIDPKKVNKVPNGCANSRYPFYCEYVVSQLLKNSAFGRDAKSREHYIKTAGITVKTSLDPKIQAAAQASINEHSRANDQAIAAITIVEPGTGLVKAMVQSRPYGSGRFQTAYNYNVEKSYAGGYGGFQNGSTMKAFTIAAAIQKGFPLNHRIMSPRTIDLTRKKFSTCSGTTQSFDTYRPSNSTAAQGDLTMIDAARASTNTYFLQLSQQTGLCSIATIAAGLGMYDAQQEKPLEQVVSMTLGVGYVTPLMMANAYATFAARGKYCTPLVVTAVNGAAGKPIATPGISCKQALSPPVADGVNRVLHEVMEPGGTGARLKFGPSDLAGKTGTINANKAVWFVGYSNRLAAASVVADATLPYTNLINQTLDGKKMNDASGSGTAGPLWETAMRNALKGMPETHFVAPSDKTIRGDVKDIPFVTGMSPQDAINRIQQAGFTAQVAPGMVDSEEAAGTVAYTSPRRRDGAPEGSMITIYISNGSKGQPQIPKPPTPGKPTITIPTTNPACPPWHPKYPNCNRR</sequence>
<keyword evidence="5" id="KW-0328">Glycosyltransferase</keyword>
<name>A0A4R6JJH9_9ACTN</name>
<dbReference type="GO" id="GO:0030288">
    <property type="term" value="C:outer membrane-bounded periplasmic space"/>
    <property type="evidence" value="ECO:0007669"/>
    <property type="project" value="TreeGrafter"/>
</dbReference>
<evidence type="ECO:0000256" key="11">
    <source>
        <dbReference type="ARBA" id="ARBA00023316"/>
    </source>
</evidence>
<dbReference type="SUPFAM" id="SSF56601">
    <property type="entry name" value="beta-lactamase/transpeptidase-like"/>
    <property type="match status" value="1"/>
</dbReference>
<dbReference type="GO" id="GO:0008360">
    <property type="term" value="P:regulation of cell shape"/>
    <property type="evidence" value="ECO:0007669"/>
    <property type="project" value="UniProtKB-KW"/>
</dbReference>
<dbReference type="Proteomes" id="UP000295388">
    <property type="component" value="Unassembled WGS sequence"/>
</dbReference>
<dbReference type="InterPro" id="IPR050396">
    <property type="entry name" value="Glycosyltr_51/Transpeptidase"/>
</dbReference>
<dbReference type="PROSITE" id="PS51178">
    <property type="entry name" value="PASTA"/>
    <property type="match status" value="1"/>
</dbReference>
<evidence type="ECO:0000256" key="5">
    <source>
        <dbReference type="ARBA" id="ARBA00022676"/>
    </source>
</evidence>
<keyword evidence="7" id="KW-0378">Hydrolase</keyword>
<evidence type="ECO:0000256" key="7">
    <source>
        <dbReference type="ARBA" id="ARBA00022801"/>
    </source>
</evidence>
<evidence type="ECO:0000256" key="14">
    <source>
        <dbReference type="SAM" id="MobiDB-lite"/>
    </source>
</evidence>
<dbReference type="InterPro" id="IPR005543">
    <property type="entry name" value="PASTA_dom"/>
</dbReference>
<evidence type="ECO:0000256" key="13">
    <source>
        <dbReference type="ARBA" id="ARBA00049902"/>
    </source>
</evidence>
<comment type="similarity">
    <text evidence="1">In the C-terminal section; belongs to the transpeptidase family.</text>
</comment>
<dbReference type="GO" id="GO:0009002">
    <property type="term" value="F:serine-type D-Ala-D-Ala carboxypeptidase activity"/>
    <property type="evidence" value="ECO:0007669"/>
    <property type="project" value="UniProtKB-EC"/>
</dbReference>
<keyword evidence="9" id="KW-0573">Peptidoglycan synthesis</keyword>
<evidence type="ECO:0000256" key="6">
    <source>
        <dbReference type="ARBA" id="ARBA00022679"/>
    </source>
</evidence>
<dbReference type="InterPro" id="IPR001264">
    <property type="entry name" value="Glyco_trans_51"/>
</dbReference>
<dbReference type="GO" id="GO:0008955">
    <property type="term" value="F:peptidoglycan glycosyltransferase activity"/>
    <property type="evidence" value="ECO:0007669"/>
    <property type="project" value="UniProtKB-EC"/>
</dbReference>
<dbReference type="Gene3D" id="3.30.10.20">
    <property type="match status" value="1"/>
</dbReference>
<dbReference type="Gene3D" id="3.40.710.10">
    <property type="entry name" value="DD-peptidase/beta-lactamase superfamily"/>
    <property type="match status" value="1"/>
</dbReference>
<evidence type="ECO:0000256" key="9">
    <source>
        <dbReference type="ARBA" id="ARBA00022984"/>
    </source>
</evidence>
<dbReference type="GO" id="GO:0009252">
    <property type="term" value="P:peptidoglycan biosynthetic process"/>
    <property type="evidence" value="ECO:0007669"/>
    <property type="project" value="UniProtKB-KW"/>
</dbReference>
<dbReference type="EMBL" id="SNWQ01000021">
    <property type="protein sequence ID" value="TDO35817.1"/>
    <property type="molecule type" value="Genomic_DNA"/>
</dbReference>
<evidence type="ECO:0000256" key="4">
    <source>
        <dbReference type="ARBA" id="ARBA00022670"/>
    </source>
</evidence>
<comment type="catalytic activity">
    <reaction evidence="12">
        <text>Preferential cleavage: (Ac)2-L-Lys-D-Ala-|-D-Ala. Also transpeptidation of peptidyl-alanyl moieties that are N-acyl substituents of D-alanine.</text>
        <dbReference type="EC" id="3.4.16.4"/>
    </reaction>
</comment>
<dbReference type="InterPro" id="IPR012338">
    <property type="entry name" value="Beta-lactam/transpept-like"/>
</dbReference>
<comment type="catalytic activity">
    <reaction evidence="13">
        <text>[GlcNAc-(1-&gt;4)-Mur2Ac(oyl-L-Ala-gamma-D-Glu-L-Lys-D-Ala-D-Ala)](n)-di-trans,octa-cis-undecaprenyl diphosphate + beta-D-GlcNAc-(1-&gt;4)-Mur2Ac(oyl-L-Ala-gamma-D-Glu-L-Lys-D-Ala-D-Ala)-di-trans,octa-cis-undecaprenyl diphosphate = [GlcNAc-(1-&gt;4)-Mur2Ac(oyl-L-Ala-gamma-D-Glu-L-Lys-D-Ala-D-Ala)](n+1)-di-trans,octa-cis-undecaprenyl diphosphate + di-trans,octa-cis-undecaprenyl diphosphate + H(+)</text>
        <dbReference type="Rhea" id="RHEA:23708"/>
        <dbReference type="Rhea" id="RHEA-COMP:9602"/>
        <dbReference type="Rhea" id="RHEA-COMP:9603"/>
        <dbReference type="ChEBI" id="CHEBI:15378"/>
        <dbReference type="ChEBI" id="CHEBI:58405"/>
        <dbReference type="ChEBI" id="CHEBI:60033"/>
        <dbReference type="ChEBI" id="CHEBI:78435"/>
        <dbReference type="EC" id="2.4.99.28"/>
    </reaction>
</comment>
<protein>
    <submittedName>
        <fullName evidence="16">Membrane peptidoglycan carboxypeptidase</fullName>
    </submittedName>
</protein>
<feature type="domain" description="PASTA" evidence="15">
    <location>
        <begin position="688"/>
        <end position="755"/>
    </location>
</feature>
<keyword evidence="17" id="KW-1185">Reference proteome</keyword>
<dbReference type="PANTHER" id="PTHR32282">
    <property type="entry name" value="BINDING PROTEIN TRANSPEPTIDASE, PUTATIVE-RELATED"/>
    <property type="match status" value="1"/>
</dbReference>
<dbReference type="InterPro" id="IPR036950">
    <property type="entry name" value="PBP_transglycosylase"/>
</dbReference>
<dbReference type="AlphaFoldDB" id="A0A4R6JJH9"/>
<comment type="similarity">
    <text evidence="2">In the N-terminal section; belongs to the glycosyltransferase 51 family.</text>
</comment>
<evidence type="ECO:0000256" key="2">
    <source>
        <dbReference type="ARBA" id="ARBA00007739"/>
    </source>
</evidence>
<evidence type="ECO:0000256" key="3">
    <source>
        <dbReference type="ARBA" id="ARBA00022645"/>
    </source>
</evidence>
<comment type="caution">
    <text evidence="16">The sequence shown here is derived from an EMBL/GenBank/DDBJ whole genome shotgun (WGS) entry which is preliminary data.</text>
</comment>
<keyword evidence="3 16" id="KW-0121">Carboxypeptidase</keyword>
<dbReference type="InterPro" id="IPR001460">
    <property type="entry name" value="PCN-bd_Tpept"/>
</dbReference>
<dbReference type="RefSeq" id="WP_133804278.1">
    <property type="nucleotide sequence ID" value="NZ_SNWQ01000021.1"/>
</dbReference>
<dbReference type="FunFam" id="1.10.3810.10:FF:000001">
    <property type="entry name" value="Penicillin-binding protein 1A"/>
    <property type="match status" value="1"/>
</dbReference>
<dbReference type="GO" id="GO:0071555">
    <property type="term" value="P:cell wall organization"/>
    <property type="evidence" value="ECO:0007669"/>
    <property type="project" value="UniProtKB-KW"/>
</dbReference>
<dbReference type="InterPro" id="IPR023346">
    <property type="entry name" value="Lysozyme-like_dom_sf"/>
</dbReference>
<keyword evidence="8" id="KW-0133">Cell shape</keyword>
<evidence type="ECO:0000256" key="10">
    <source>
        <dbReference type="ARBA" id="ARBA00023268"/>
    </source>
</evidence>
<organism evidence="16 17">
    <name type="scientific">Kribbella caucasensis</name>
    <dbReference type="NCBI Taxonomy" id="2512215"/>
    <lineage>
        <taxon>Bacteria</taxon>
        <taxon>Bacillati</taxon>
        <taxon>Actinomycetota</taxon>
        <taxon>Actinomycetes</taxon>
        <taxon>Propionibacteriales</taxon>
        <taxon>Kribbellaceae</taxon>
        <taxon>Kribbella</taxon>
    </lineage>
</organism>
<dbReference type="Gene3D" id="1.10.3810.10">
    <property type="entry name" value="Biosynthetic peptidoglycan transglycosylase-like"/>
    <property type="match status" value="1"/>
</dbReference>
<proteinExistence type="inferred from homology"/>
<dbReference type="GO" id="GO:0008658">
    <property type="term" value="F:penicillin binding"/>
    <property type="evidence" value="ECO:0007669"/>
    <property type="project" value="InterPro"/>
</dbReference>
<dbReference type="OrthoDB" id="9766909at2"/>
<keyword evidence="10" id="KW-0511">Multifunctional enzyme</keyword>
<keyword evidence="4" id="KW-0645">Protease</keyword>
<evidence type="ECO:0000256" key="1">
    <source>
        <dbReference type="ARBA" id="ARBA00007090"/>
    </source>
</evidence>
<dbReference type="CDD" id="cd06577">
    <property type="entry name" value="PASTA_pknB"/>
    <property type="match status" value="1"/>
</dbReference>
<evidence type="ECO:0000256" key="12">
    <source>
        <dbReference type="ARBA" id="ARBA00034000"/>
    </source>
</evidence>
<keyword evidence="11" id="KW-0961">Cell wall biogenesis/degradation</keyword>
<dbReference type="SUPFAM" id="SSF53955">
    <property type="entry name" value="Lysozyme-like"/>
    <property type="match status" value="1"/>
</dbReference>
<dbReference type="Pfam" id="PF03793">
    <property type="entry name" value="PASTA"/>
    <property type="match status" value="1"/>
</dbReference>
<reference evidence="16 17" key="1">
    <citation type="submission" date="2019-03" db="EMBL/GenBank/DDBJ databases">
        <title>Genomic Encyclopedia of Type Strains, Phase III (KMG-III): the genomes of soil and plant-associated and newly described type strains.</title>
        <authorList>
            <person name="Whitman W."/>
        </authorList>
    </citation>
    <scope>NUCLEOTIDE SEQUENCE [LARGE SCALE GENOMIC DNA]</scope>
    <source>
        <strain evidence="16 17">VKM Ac-2527</strain>
    </source>
</reference>
<dbReference type="PANTHER" id="PTHR32282:SF33">
    <property type="entry name" value="PEPTIDOGLYCAN GLYCOSYLTRANSFERASE"/>
    <property type="match status" value="1"/>
</dbReference>
<dbReference type="Pfam" id="PF00912">
    <property type="entry name" value="Transgly"/>
    <property type="match status" value="1"/>
</dbReference>
<evidence type="ECO:0000313" key="16">
    <source>
        <dbReference type="EMBL" id="TDO35817.1"/>
    </source>
</evidence>
<gene>
    <name evidence="16" type="ORF">EV643_12189</name>
</gene>
<evidence type="ECO:0000259" key="15">
    <source>
        <dbReference type="PROSITE" id="PS51178"/>
    </source>
</evidence>